<evidence type="ECO:0000256" key="6">
    <source>
        <dbReference type="ARBA" id="ARBA00022840"/>
    </source>
</evidence>
<evidence type="ECO:0000256" key="8">
    <source>
        <dbReference type="SAM" id="Phobius"/>
    </source>
</evidence>
<evidence type="ECO:0000256" key="3">
    <source>
        <dbReference type="ARBA" id="ARBA00022679"/>
    </source>
</evidence>
<evidence type="ECO:0000313" key="11">
    <source>
        <dbReference type="Proteomes" id="UP001052739"/>
    </source>
</evidence>
<dbReference type="EC" id="2.7.11.1" evidence="1"/>
<keyword evidence="3" id="KW-0808">Transferase</keyword>
<feature type="compositionally biased region" description="Basic and acidic residues" evidence="7">
    <location>
        <begin position="240"/>
        <end position="255"/>
    </location>
</feature>
<dbReference type="Pfam" id="PF00069">
    <property type="entry name" value="Pkinase"/>
    <property type="match status" value="1"/>
</dbReference>
<dbReference type="EMBL" id="BNDW01000019">
    <property type="protein sequence ID" value="GHI21906.1"/>
    <property type="molecule type" value="Genomic_DNA"/>
</dbReference>
<gene>
    <name evidence="10" type="ORF">Shyd_32770</name>
</gene>
<feature type="region of interest" description="Disordered" evidence="7">
    <location>
        <begin position="218"/>
        <end position="276"/>
    </location>
</feature>
<feature type="compositionally biased region" description="Gly residues" evidence="7">
    <location>
        <begin position="306"/>
        <end position="315"/>
    </location>
</feature>
<sequence>MTLIAGRYRLLDALAEGAAGIVWRARDEALGREVAVKEVHAPPGTPETEERLLYARVEREARAARAISGPGVAEVYDVVVERGRPWIVMELVRGLTLAETLEAGGALPDREAARVALGVLAALRAAREAGVPYRDPGPDRVLLANDGRVVVTGVATGTSAPGEAPDAPPPGPEEDLRALGALLGGMVADPGSGPLAPVVAGLADGDAGVRAGAVRRLEEAAGAGERPRADGSAGGATERAPGRPEAREVDREHDGPGGVRGARAEGSAGPVGRRGPRRGAVIAAGVAGLLVIVAALVWQVVRGEDPGAGPGGGGASSTAPAVPGAAGTGAEVGGPAATPRS</sequence>
<feature type="region of interest" description="Disordered" evidence="7">
    <location>
        <begin position="156"/>
        <end position="176"/>
    </location>
</feature>
<dbReference type="Proteomes" id="UP001052739">
    <property type="component" value="Unassembled WGS sequence"/>
</dbReference>
<accession>A0ABQ3PA66</accession>
<dbReference type="SMART" id="SM00220">
    <property type="entry name" value="S_TKc"/>
    <property type="match status" value="1"/>
</dbReference>
<keyword evidence="8" id="KW-0472">Membrane</keyword>
<dbReference type="InterPro" id="IPR000719">
    <property type="entry name" value="Prot_kinase_dom"/>
</dbReference>
<organism evidence="10 11">
    <name type="scientific">Streptomyces hydrogenans</name>
    <dbReference type="NCBI Taxonomy" id="1873719"/>
    <lineage>
        <taxon>Bacteria</taxon>
        <taxon>Bacillati</taxon>
        <taxon>Actinomycetota</taxon>
        <taxon>Actinomycetes</taxon>
        <taxon>Kitasatosporales</taxon>
        <taxon>Streptomycetaceae</taxon>
        <taxon>Streptomyces</taxon>
    </lineage>
</organism>
<keyword evidence="8" id="KW-1133">Transmembrane helix</keyword>
<feature type="compositionally biased region" description="Low complexity" evidence="7">
    <location>
        <begin position="316"/>
        <end position="325"/>
    </location>
</feature>
<name>A0ABQ3PA66_9ACTN</name>
<keyword evidence="6" id="KW-0067">ATP-binding</keyword>
<dbReference type="Gene3D" id="3.30.200.20">
    <property type="entry name" value="Phosphorylase Kinase, domain 1"/>
    <property type="match status" value="1"/>
</dbReference>
<dbReference type="InterPro" id="IPR011009">
    <property type="entry name" value="Kinase-like_dom_sf"/>
</dbReference>
<feature type="compositionally biased region" description="Basic and acidic residues" evidence="7">
    <location>
        <begin position="218"/>
        <end position="229"/>
    </location>
</feature>
<evidence type="ECO:0000256" key="2">
    <source>
        <dbReference type="ARBA" id="ARBA00022527"/>
    </source>
</evidence>
<evidence type="ECO:0000256" key="4">
    <source>
        <dbReference type="ARBA" id="ARBA00022741"/>
    </source>
</evidence>
<evidence type="ECO:0000313" key="10">
    <source>
        <dbReference type="EMBL" id="GHI21906.1"/>
    </source>
</evidence>
<keyword evidence="4" id="KW-0547">Nucleotide-binding</keyword>
<keyword evidence="2" id="KW-0723">Serine/threonine-protein kinase</keyword>
<dbReference type="Gene3D" id="1.10.510.10">
    <property type="entry name" value="Transferase(Phosphotransferase) domain 1"/>
    <property type="match status" value="1"/>
</dbReference>
<comment type="caution">
    <text evidence="10">The sequence shown here is derived from an EMBL/GenBank/DDBJ whole genome shotgun (WGS) entry which is preliminary data.</text>
</comment>
<feature type="domain" description="Protein kinase" evidence="9">
    <location>
        <begin position="8"/>
        <end position="341"/>
    </location>
</feature>
<dbReference type="PANTHER" id="PTHR43289:SF6">
    <property type="entry name" value="SERINE_THREONINE-PROTEIN KINASE NEKL-3"/>
    <property type="match status" value="1"/>
</dbReference>
<dbReference type="SUPFAM" id="SSF56112">
    <property type="entry name" value="Protein kinase-like (PK-like)"/>
    <property type="match status" value="1"/>
</dbReference>
<evidence type="ECO:0000256" key="1">
    <source>
        <dbReference type="ARBA" id="ARBA00012513"/>
    </source>
</evidence>
<dbReference type="PANTHER" id="PTHR43289">
    <property type="entry name" value="MITOGEN-ACTIVATED PROTEIN KINASE KINASE KINASE 20-RELATED"/>
    <property type="match status" value="1"/>
</dbReference>
<evidence type="ECO:0000256" key="5">
    <source>
        <dbReference type="ARBA" id="ARBA00022777"/>
    </source>
</evidence>
<evidence type="ECO:0000256" key="7">
    <source>
        <dbReference type="SAM" id="MobiDB-lite"/>
    </source>
</evidence>
<keyword evidence="5" id="KW-0418">Kinase</keyword>
<feature type="region of interest" description="Disordered" evidence="7">
    <location>
        <begin position="305"/>
        <end position="341"/>
    </location>
</feature>
<keyword evidence="8" id="KW-0812">Transmembrane</keyword>
<proteinExistence type="predicted"/>
<keyword evidence="11" id="KW-1185">Reference proteome</keyword>
<reference evidence="10" key="1">
    <citation type="submission" date="2024-05" db="EMBL/GenBank/DDBJ databases">
        <title>Whole genome shotgun sequence of Streptomyces hydrogenans NBRC 13475.</title>
        <authorList>
            <person name="Komaki H."/>
            <person name="Tamura T."/>
        </authorList>
    </citation>
    <scope>NUCLEOTIDE SEQUENCE</scope>
    <source>
        <strain evidence="10">NBRC 13475</strain>
    </source>
</reference>
<protein>
    <recommendedName>
        <fullName evidence="1">non-specific serine/threonine protein kinase</fullName>
        <ecNumber evidence="1">2.7.11.1</ecNumber>
    </recommendedName>
</protein>
<dbReference type="PROSITE" id="PS50011">
    <property type="entry name" value="PROTEIN_KINASE_DOM"/>
    <property type="match status" value="1"/>
</dbReference>
<evidence type="ECO:0000259" key="9">
    <source>
        <dbReference type="PROSITE" id="PS50011"/>
    </source>
</evidence>
<dbReference type="RefSeq" id="WP_226651718.1">
    <property type="nucleotide sequence ID" value="NZ_BNDW01000019.1"/>
</dbReference>
<feature type="compositionally biased region" description="Low complexity" evidence="7">
    <location>
        <begin position="156"/>
        <end position="165"/>
    </location>
</feature>
<feature type="transmembrane region" description="Helical" evidence="8">
    <location>
        <begin position="280"/>
        <end position="301"/>
    </location>
</feature>